<evidence type="ECO:0008006" key="5">
    <source>
        <dbReference type="Google" id="ProtNLM"/>
    </source>
</evidence>
<evidence type="ECO:0000313" key="3">
    <source>
        <dbReference type="EMBL" id="KAL3834658.1"/>
    </source>
</evidence>
<name>A0ABD3TE48_9LAMI</name>
<evidence type="ECO:0000256" key="1">
    <source>
        <dbReference type="SAM" id="MobiDB-lite"/>
    </source>
</evidence>
<keyword evidence="2" id="KW-0812">Transmembrane</keyword>
<feature type="transmembrane region" description="Helical" evidence="2">
    <location>
        <begin position="128"/>
        <end position="146"/>
    </location>
</feature>
<keyword evidence="4" id="KW-1185">Reference proteome</keyword>
<protein>
    <recommendedName>
        <fullName evidence="5">Transmembrane protein</fullName>
    </recommendedName>
</protein>
<keyword evidence="2" id="KW-1133">Transmembrane helix</keyword>
<gene>
    <name evidence="3" type="ORF">ACJIZ3_009394</name>
</gene>
<reference evidence="3 4" key="1">
    <citation type="submission" date="2024-12" db="EMBL/GenBank/DDBJ databases">
        <title>The unique morphological basis and parallel evolutionary history of personate flowers in Penstemon.</title>
        <authorList>
            <person name="Depatie T.H."/>
            <person name="Wessinger C.A."/>
        </authorList>
    </citation>
    <scope>NUCLEOTIDE SEQUENCE [LARGE SCALE GENOMIC DNA]</scope>
    <source>
        <strain evidence="3">WTNN_2</strain>
        <tissue evidence="3">Leaf</tissue>
    </source>
</reference>
<accession>A0ABD3TE48</accession>
<proteinExistence type="predicted"/>
<dbReference type="Proteomes" id="UP001634393">
    <property type="component" value="Unassembled WGS sequence"/>
</dbReference>
<dbReference type="EMBL" id="JBJXBP010000004">
    <property type="protein sequence ID" value="KAL3834658.1"/>
    <property type="molecule type" value="Genomic_DNA"/>
</dbReference>
<evidence type="ECO:0000313" key="4">
    <source>
        <dbReference type="Proteomes" id="UP001634393"/>
    </source>
</evidence>
<dbReference type="AlphaFoldDB" id="A0ABD3TE48"/>
<keyword evidence="2" id="KW-0472">Membrane</keyword>
<sequence>MMIRLIYEILVWILVQALRRSKYVWITVAIVLRFAAFLIIKPLEAESLIHNFLAVSLYALANFSSYYIPLRIYEWFDEQLKGMEILFDHELVTATLVCRLFCRSVTATFMPLLSLYMGSSKEYREEDLVCWVFSLWAGSVVLISYGTMTADDYGVADALIGIVLPKLIIGSNFLMVWVAVLLLITQASRIIIIPIIINFNVWYGDPPCPRVWGPELPISNPSCTTNRPRDQTHESTSSEAPQSPTPHSSPLTDQTHESPPATTISNCTAVSSGGSNCGLIN</sequence>
<feature type="compositionally biased region" description="Polar residues" evidence="1">
    <location>
        <begin position="234"/>
        <end position="253"/>
    </location>
</feature>
<evidence type="ECO:0000256" key="2">
    <source>
        <dbReference type="SAM" id="Phobius"/>
    </source>
</evidence>
<organism evidence="3 4">
    <name type="scientific">Penstemon smallii</name>
    <dbReference type="NCBI Taxonomy" id="265156"/>
    <lineage>
        <taxon>Eukaryota</taxon>
        <taxon>Viridiplantae</taxon>
        <taxon>Streptophyta</taxon>
        <taxon>Embryophyta</taxon>
        <taxon>Tracheophyta</taxon>
        <taxon>Spermatophyta</taxon>
        <taxon>Magnoliopsida</taxon>
        <taxon>eudicotyledons</taxon>
        <taxon>Gunneridae</taxon>
        <taxon>Pentapetalae</taxon>
        <taxon>asterids</taxon>
        <taxon>lamiids</taxon>
        <taxon>Lamiales</taxon>
        <taxon>Plantaginaceae</taxon>
        <taxon>Cheloneae</taxon>
        <taxon>Penstemon</taxon>
    </lineage>
</organism>
<feature type="region of interest" description="Disordered" evidence="1">
    <location>
        <begin position="222"/>
        <end position="267"/>
    </location>
</feature>
<feature type="transmembrane region" description="Helical" evidence="2">
    <location>
        <begin position="23"/>
        <end position="40"/>
    </location>
</feature>
<comment type="caution">
    <text evidence="3">The sequence shown here is derived from an EMBL/GenBank/DDBJ whole genome shotgun (WGS) entry which is preliminary data.</text>
</comment>
<feature type="transmembrane region" description="Helical" evidence="2">
    <location>
        <begin position="158"/>
        <end position="184"/>
    </location>
</feature>
<feature type="transmembrane region" description="Helical" evidence="2">
    <location>
        <begin position="52"/>
        <end position="72"/>
    </location>
</feature>